<evidence type="ECO:0000313" key="3">
    <source>
        <dbReference type="EMBL" id="CAE0037641.1"/>
    </source>
</evidence>
<protein>
    <recommendedName>
        <fullName evidence="4">B30.2/SPRY domain-containing protein</fullName>
    </recommendedName>
</protein>
<dbReference type="PROSITE" id="PS50188">
    <property type="entry name" value="B302_SPRY"/>
    <property type="match status" value="1"/>
</dbReference>
<accession>A0A7S2ZEG6</accession>
<dbReference type="EMBL" id="HBHW01007374">
    <property type="protein sequence ID" value="CAE0037641.1"/>
    <property type="molecule type" value="Transcribed_RNA"/>
</dbReference>
<dbReference type="Gene3D" id="2.60.120.920">
    <property type="match status" value="1"/>
</dbReference>
<name>A0A7S2ZEG6_9RHOD</name>
<dbReference type="InterPro" id="IPR043136">
    <property type="entry name" value="B30.2/SPRY_sf"/>
</dbReference>
<reference evidence="3" key="1">
    <citation type="submission" date="2021-01" db="EMBL/GenBank/DDBJ databases">
        <authorList>
            <person name="Corre E."/>
            <person name="Pelletier E."/>
            <person name="Niang G."/>
            <person name="Scheremetjew M."/>
            <person name="Finn R."/>
            <person name="Kale V."/>
            <person name="Holt S."/>
            <person name="Cochrane G."/>
            <person name="Meng A."/>
            <person name="Brown T."/>
            <person name="Cohen L."/>
        </authorList>
    </citation>
    <scope>NUCLEOTIDE SEQUENCE</scope>
    <source>
        <strain evidence="3">CCMP 769</strain>
    </source>
</reference>
<dbReference type="SUPFAM" id="SSF81383">
    <property type="entry name" value="F-box domain"/>
    <property type="match status" value="1"/>
</dbReference>
<dbReference type="PROSITE" id="PS50181">
    <property type="entry name" value="FBOX"/>
    <property type="match status" value="1"/>
</dbReference>
<dbReference type="InterPro" id="IPR003877">
    <property type="entry name" value="SPRY_dom"/>
</dbReference>
<evidence type="ECO:0000259" key="1">
    <source>
        <dbReference type="PROSITE" id="PS50181"/>
    </source>
</evidence>
<sequence length="402" mass="45724">MITKLLELPDEILLRILEKLPVRQLICVHRWQFFPCEECWRDGGCTVPATCRAFKRFAQHDSLWRGLVGAYFGSKMALKQVDDDRMDLGEDGENICFTDWHEQRGTISLEEARDLLDAQLPHVEGYDLDWTEVFRRFSNSSFPWMLDHFARTDACPGWEVTADEGIISWEDEAPLGRDRAVRSSIPFRLDEMQSPTPAPRRISGTRDFLRSPAPGALCLRPDMDTGSKRLKVVRTHAYYYEVTVLGPRDALAADESVLPCICVGITCNPHEMEMQPGWTSFSFGIHSDDGNVFHGTVSENYVDAKFDVGDTIGCGILFEPGEGSLSRFQVFFTKNGKFLCLPFPRSVHARLHSNSCFYPVVGIDAHRIAFKANFGKSPFRYNPDLVERDLIPFYHRLKSSLP</sequence>
<dbReference type="InterPro" id="IPR050618">
    <property type="entry name" value="Ubq-SigPath_Reg"/>
</dbReference>
<dbReference type="InterPro" id="IPR013320">
    <property type="entry name" value="ConA-like_dom_sf"/>
</dbReference>
<dbReference type="SUPFAM" id="SSF49899">
    <property type="entry name" value="Concanavalin A-like lectins/glucanases"/>
    <property type="match status" value="1"/>
</dbReference>
<gene>
    <name evidence="3" type="ORF">RMAR00112_LOCUS5592</name>
</gene>
<feature type="domain" description="F-box" evidence="1">
    <location>
        <begin position="2"/>
        <end position="67"/>
    </location>
</feature>
<dbReference type="CDD" id="cd12885">
    <property type="entry name" value="SPRY_RanBP_like"/>
    <property type="match status" value="1"/>
</dbReference>
<dbReference type="InterPro" id="IPR044736">
    <property type="entry name" value="Gid1/RanBPM/SPLA_SPRY"/>
</dbReference>
<evidence type="ECO:0000259" key="2">
    <source>
        <dbReference type="PROSITE" id="PS50188"/>
    </source>
</evidence>
<dbReference type="InterPro" id="IPR001870">
    <property type="entry name" value="B30.2/SPRY"/>
</dbReference>
<evidence type="ECO:0008006" key="4">
    <source>
        <dbReference type="Google" id="ProtNLM"/>
    </source>
</evidence>
<dbReference type="SMART" id="SM00449">
    <property type="entry name" value="SPRY"/>
    <property type="match status" value="1"/>
</dbReference>
<dbReference type="AlphaFoldDB" id="A0A7S2ZEG6"/>
<dbReference type="Gene3D" id="1.20.1280.50">
    <property type="match status" value="1"/>
</dbReference>
<dbReference type="InterPro" id="IPR001810">
    <property type="entry name" value="F-box_dom"/>
</dbReference>
<feature type="domain" description="B30.2/SPRY" evidence="2">
    <location>
        <begin position="171"/>
        <end position="379"/>
    </location>
</feature>
<dbReference type="InterPro" id="IPR036047">
    <property type="entry name" value="F-box-like_dom_sf"/>
</dbReference>
<proteinExistence type="predicted"/>
<organism evidence="3">
    <name type="scientific">Rhodosorus marinus</name>
    <dbReference type="NCBI Taxonomy" id="101924"/>
    <lineage>
        <taxon>Eukaryota</taxon>
        <taxon>Rhodophyta</taxon>
        <taxon>Stylonematophyceae</taxon>
        <taxon>Stylonematales</taxon>
        <taxon>Stylonemataceae</taxon>
        <taxon>Rhodosorus</taxon>
    </lineage>
</organism>
<dbReference type="Pfam" id="PF00622">
    <property type="entry name" value="SPRY"/>
    <property type="match status" value="1"/>
</dbReference>
<dbReference type="PANTHER" id="PTHR12864">
    <property type="entry name" value="RAN BINDING PROTEIN 9-RELATED"/>
    <property type="match status" value="1"/>
</dbReference>